<dbReference type="InterPro" id="IPR034660">
    <property type="entry name" value="DinB/YfiT-like"/>
</dbReference>
<dbReference type="PANTHER" id="PTHR40758:SF1">
    <property type="entry name" value="CONSERVED PROTEIN"/>
    <property type="match status" value="1"/>
</dbReference>
<name>A0A5D0NTV9_9ACTN</name>
<evidence type="ECO:0000259" key="2">
    <source>
        <dbReference type="Pfam" id="PF11716"/>
    </source>
</evidence>
<keyword evidence="3" id="KW-0670">Pyruvate</keyword>
<dbReference type="RefSeq" id="WP_067905346.1">
    <property type="nucleotide sequence ID" value="NZ_VSFG01000001.1"/>
</dbReference>
<evidence type="ECO:0000313" key="4">
    <source>
        <dbReference type="Proteomes" id="UP000323380"/>
    </source>
</evidence>
<comment type="caution">
    <text evidence="3">The sequence shown here is derived from an EMBL/GenBank/DDBJ whole genome shotgun (WGS) entry which is preliminary data.</text>
</comment>
<dbReference type="Pfam" id="PF11716">
    <property type="entry name" value="MDMPI_N"/>
    <property type="match status" value="1"/>
</dbReference>
<keyword evidence="4" id="KW-1185">Reference proteome</keyword>
<dbReference type="InterPro" id="IPR010872">
    <property type="entry name" value="MDMPI_C-term_domain"/>
</dbReference>
<dbReference type="PANTHER" id="PTHR40758">
    <property type="entry name" value="CONSERVED PROTEIN"/>
    <property type="match status" value="1"/>
</dbReference>
<dbReference type="Proteomes" id="UP000323380">
    <property type="component" value="Unassembled WGS sequence"/>
</dbReference>
<reference evidence="3 4" key="1">
    <citation type="submission" date="2019-08" db="EMBL/GenBank/DDBJ databases">
        <title>Actinomadura sp. nov. CYP1-5 isolated from mountain soil.</title>
        <authorList>
            <person name="Songsumanus A."/>
            <person name="Kuncharoen N."/>
            <person name="Kudo T."/>
            <person name="Yuki M."/>
            <person name="Igarashi Y."/>
            <person name="Tanasupawat S."/>
        </authorList>
    </citation>
    <scope>NUCLEOTIDE SEQUENCE [LARGE SCALE GENOMIC DNA]</scope>
    <source>
        <strain evidence="3 4">JCM 14158</strain>
    </source>
</reference>
<dbReference type="NCBIfam" id="TIGR03083">
    <property type="entry name" value="maleylpyruvate isomerase family mycothiol-dependent enzyme"/>
    <property type="match status" value="1"/>
</dbReference>
<dbReference type="GO" id="GO:0016853">
    <property type="term" value="F:isomerase activity"/>
    <property type="evidence" value="ECO:0007669"/>
    <property type="project" value="UniProtKB-KW"/>
</dbReference>
<feature type="domain" description="Mycothiol-dependent maleylpyruvate isomerase metal-binding" evidence="2">
    <location>
        <begin position="13"/>
        <end position="138"/>
    </location>
</feature>
<keyword evidence="3" id="KW-0413">Isomerase</keyword>
<sequence>MNGVSFERHRDELVAQTNAVREMARGADLRAAVPSCPGWNLGQLLGHIGGDHHWAAEVVRTRATGPVPDEMVNDLAEYRETDHETLDRWLAEGAAELADALRDAAPETPVWSPSEDHSAGFWARRMLYETAVHRADVALTIGAEFTLAADLAVDALDEWMGYSVYEEATSEPGLIGPGRTLHFHATDSAEPAEWVVDLSTEPATWRRAHEKSAVAVRGALTDLLLFVYRRPGFRDRVDVSGDEALLDLWLERAGFWLEAE</sequence>
<dbReference type="SUPFAM" id="SSF109854">
    <property type="entry name" value="DinB/YfiT-like putative metalloenzymes"/>
    <property type="match status" value="1"/>
</dbReference>
<accession>A0A5D0NTV9</accession>
<dbReference type="STRING" id="1220554.GCA_001552135_08146"/>
<protein>
    <submittedName>
        <fullName evidence="3">Maleylpyruvate isomerase family mycothiol-dependent enzyme</fullName>
    </submittedName>
</protein>
<gene>
    <name evidence="3" type="ORF">FXF69_02585</name>
</gene>
<dbReference type="GO" id="GO:0046872">
    <property type="term" value="F:metal ion binding"/>
    <property type="evidence" value="ECO:0007669"/>
    <property type="project" value="InterPro"/>
</dbReference>
<dbReference type="InterPro" id="IPR017517">
    <property type="entry name" value="Maleyloyr_isom"/>
</dbReference>
<organism evidence="3 4">
    <name type="scientific">Actinomadura chibensis</name>
    <dbReference type="NCBI Taxonomy" id="392828"/>
    <lineage>
        <taxon>Bacteria</taxon>
        <taxon>Bacillati</taxon>
        <taxon>Actinomycetota</taxon>
        <taxon>Actinomycetes</taxon>
        <taxon>Streptosporangiales</taxon>
        <taxon>Thermomonosporaceae</taxon>
        <taxon>Actinomadura</taxon>
    </lineage>
</organism>
<dbReference type="Pfam" id="PF07398">
    <property type="entry name" value="MDMPI_C"/>
    <property type="match status" value="1"/>
</dbReference>
<dbReference type="GO" id="GO:0005886">
    <property type="term" value="C:plasma membrane"/>
    <property type="evidence" value="ECO:0007669"/>
    <property type="project" value="TreeGrafter"/>
</dbReference>
<evidence type="ECO:0000313" key="3">
    <source>
        <dbReference type="EMBL" id="TYB48130.1"/>
    </source>
</evidence>
<dbReference type="InterPro" id="IPR024344">
    <property type="entry name" value="MDMPI_metal-binding"/>
</dbReference>
<dbReference type="EMBL" id="VSFG01000001">
    <property type="protein sequence ID" value="TYB48130.1"/>
    <property type="molecule type" value="Genomic_DNA"/>
</dbReference>
<feature type="domain" description="MDMPI C-terminal" evidence="1">
    <location>
        <begin position="150"/>
        <end position="247"/>
    </location>
</feature>
<proteinExistence type="predicted"/>
<evidence type="ECO:0000259" key="1">
    <source>
        <dbReference type="Pfam" id="PF07398"/>
    </source>
</evidence>
<dbReference type="AlphaFoldDB" id="A0A5D0NTV9"/>